<dbReference type="InterPro" id="IPR051215">
    <property type="entry name" value="GRE"/>
</dbReference>
<dbReference type="PANTHER" id="PTHR43641:SF2">
    <property type="entry name" value="DEHYDRATASE YBIW-RELATED"/>
    <property type="match status" value="1"/>
</dbReference>
<keyword evidence="1 3" id="KW-0556">Organic radical</keyword>
<dbReference type="InterPro" id="IPR004184">
    <property type="entry name" value="PFL_dom"/>
</dbReference>
<name>A0A939KEQ3_9BURK</name>
<dbReference type="RefSeq" id="WP_207576301.1">
    <property type="nucleotide sequence ID" value="NZ_JAFNME010000062.1"/>
</dbReference>
<dbReference type="SUPFAM" id="SSF51998">
    <property type="entry name" value="PFL-like glycyl radical enzymes"/>
    <property type="match status" value="1"/>
</dbReference>
<sequence>MNAPINKDLIAANSDRCAQPPSERVEALKKAVQSETNGACIERALLWTEYDKDKRNRGKTPAVRIAEATRHVLNHKSVKIYPRELIVGNFTSKRVAGFCYPELAGIQVMVEAFGLPKRRVNPLEISLWDRFKLASKVPYWLNKNAAYRAFDNMKDRFRFAAEQGEALQYQVYEAGGIAHLAPDYEKLIKVGAQGIIDEVASMEAQTSDPEKLDFYRSVKIAMSGLAEFGDRYAAEAKAMAVQESDPVRKQELLDIAAVCSRVPRQGATNFHEAVQSMTLAHIAIFQETFGETTCPGRIDQFLRPYYEKDLAEARIDRAQAKEILGAFCVKLCETIPMHSDVATSTLGGLTSWEVVTIGGQDSEGNDATNELSYVLLELADELRMRQPNFHVRIHENTPKAFYDEVIRIHFGAGSAPAMYNDETIIESMMNVGYSLEDARNYVAIGCVEPTAPGKSLASTDAGMYNMPLAVEMALNEGKQFHSSKQIGAKTPPVSEMRSMDDFVAAYDTQVKHQLGKLRRDLEAIERFHAEHHPTPLTSSMVEGCVEQGVCSTSGGAIYNFSGIQGCGMATVADSLGAIESAVFEDKWLTLEELVAHLKDNLSDEVVRTRLEGIDKFGNDIPKADAWMKWVGDHYSDSIHALGKNTRGGQYLAGVYSNTSHTHFGSLTSATPNGRRAGETFASGFAPENGADKRGTTALLNSMNRIDYKKFANGINFNIKLDASSYDCEEGRDALASLYKVYFKRHGMQVQANMLDPKILIEARDNPELHPNLLIRVSGYSAYFNDLSPEMQDEVISRSSHGA</sequence>
<organism evidence="6 7">
    <name type="scientific">Comamonas denitrificans</name>
    <dbReference type="NCBI Taxonomy" id="117506"/>
    <lineage>
        <taxon>Bacteria</taxon>
        <taxon>Pseudomonadati</taxon>
        <taxon>Pseudomonadota</taxon>
        <taxon>Betaproteobacteria</taxon>
        <taxon>Burkholderiales</taxon>
        <taxon>Comamonadaceae</taxon>
        <taxon>Comamonas</taxon>
    </lineage>
</organism>
<evidence type="ECO:0000256" key="3">
    <source>
        <dbReference type="PROSITE-ProRule" id="PRU00493"/>
    </source>
</evidence>
<keyword evidence="2" id="KW-0456">Lyase</keyword>
<evidence type="ECO:0000256" key="2">
    <source>
        <dbReference type="ARBA" id="ARBA00023239"/>
    </source>
</evidence>
<dbReference type="Pfam" id="PF01228">
    <property type="entry name" value="Gly_radical"/>
    <property type="match status" value="1"/>
</dbReference>
<evidence type="ECO:0000259" key="5">
    <source>
        <dbReference type="PROSITE" id="PS51554"/>
    </source>
</evidence>
<dbReference type="PANTHER" id="PTHR43641">
    <property type="entry name" value="FORMATE ACETYLTRANSFERASE 3-RELATED"/>
    <property type="match status" value="1"/>
</dbReference>
<dbReference type="InterPro" id="IPR001150">
    <property type="entry name" value="Gly_radical"/>
</dbReference>
<dbReference type="PROSITE" id="PS51149">
    <property type="entry name" value="GLY_RADICAL_2"/>
    <property type="match status" value="1"/>
</dbReference>
<dbReference type="Gene3D" id="3.20.70.20">
    <property type="match status" value="1"/>
</dbReference>
<dbReference type="GO" id="GO:0016829">
    <property type="term" value="F:lyase activity"/>
    <property type="evidence" value="ECO:0007669"/>
    <property type="project" value="UniProtKB-KW"/>
</dbReference>
<feature type="domain" description="Glycine radical" evidence="4">
    <location>
        <begin position="682"/>
        <end position="802"/>
    </location>
</feature>
<reference evidence="6" key="1">
    <citation type="submission" date="2021-03" db="EMBL/GenBank/DDBJ databases">
        <title>Comamonas denitrificans.</title>
        <authorList>
            <person name="Finster K."/>
        </authorList>
    </citation>
    <scope>NUCLEOTIDE SEQUENCE</scope>
    <source>
        <strain evidence="6">MM2021_4</strain>
    </source>
</reference>
<comment type="caution">
    <text evidence="6">The sequence shown here is derived from an EMBL/GenBank/DDBJ whole genome shotgun (WGS) entry which is preliminary data.</text>
</comment>
<dbReference type="AlphaFoldDB" id="A0A939KEQ3"/>
<keyword evidence="7" id="KW-1185">Reference proteome</keyword>
<evidence type="ECO:0008006" key="8">
    <source>
        <dbReference type="Google" id="ProtNLM"/>
    </source>
</evidence>
<gene>
    <name evidence="6" type="ORF">J1777_14105</name>
</gene>
<feature type="modified residue" description="Glycine radical" evidence="3">
    <location>
        <position position="778"/>
    </location>
</feature>
<evidence type="ECO:0000259" key="4">
    <source>
        <dbReference type="PROSITE" id="PS51149"/>
    </source>
</evidence>
<evidence type="ECO:0000256" key="1">
    <source>
        <dbReference type="ARBA" id="ARBA00022818"/>
    </source>
</evidence>
<accession>A0A939KEQ3</accession>
<evidence type="ECO:0000313" key="7">
    <source>
        <dbReference type="Proteomes" id="UP000664731"/>
    </source>
</evidence>
<dbReference type="Pfam" id="PF02901">
    <property type="entry name" value="PFL-like"/>
    <property type="match status" value="1"/>
</dbReference>
<evidence type="ECO:0000313" key="6">
    <source>
        <dbReference type="EMBL" id="MBO1250936.1"/>
    </source>
</evidence>
<feature type="domain" description="PFL" evidence="5">
    <location>
        <begin position="23"/>
        <end position="675"/>
    </location>
</feature>
<proteinExistence type="predicted"/>
<protein>
    <recommendedName>
        <fullName evidence="8">Formate C-acetyltransferase</fullName>
    </recommendedName>
</protein>
<dbReference type="EMBL" id="JAFNME010000062">
    <property type="protein sequence ID" value="MBO1250936.1"/>
    <property type="molecule type" value="Genomic_DNA"/>
</dbReference>
<dbReference type="Proteomes" id="UP000664731">
    <property type="component" value="Unassembled WGS sequence"/>
</dbReference>
<dbReference type="GO" id="GO:0005829">
    <property type="term" value="C:cytosol"/>
    <property type="evidence" value="ECO:0007669"/>
    <property type="project" value="TreeGrafter"/>
</dbReference>
<dbReference type="PROSITE" id="PS51554">
    <property type="entry name" value="PFL"/>
    <property type="match status" value="1"/>
</dbReference>